<feature type="transmembrane region" description="Helical" evidence="1">
    <location>
        <begin position="30"/>
        <end position="52"/>
    </location>
</feature>
<gene>
    <name evidence="2" type="ORF">LACBIDRAFT_300520</name>
</gene>
<reference evidence="2 3" key="1">
    <citation type="journal article" date="2008" name="Nature">
        <title>The genome of Laccaria bicolor provides insights into mycorrhizal symbiosis.</title>
        <authorList>
            <person name="Martin F."/>
            <person name="Aerts A."/>
            <person name="Ahren D."/>
            <person name="Brun A."/>
            <person name="Danchin E.G.J."/>
            <person name="Duchaussoy F."/>
            <person name="Gibon J."/>
            <person name="Kohler A."/>
            <person name="Lindquist E."/>
            <person name="Pereda V."/>
            <person name="Salamov A."/>
            <person name="Shapiro H.J."/>
            <person name="Wuyts J."/>
            <person name="Blaudez D."/>
            <person name="Buee M."/>
            <person name="Brokstein P."/>
            <person name="Canbaeck B."/>
            <person name="Cohen D."/>
            <person name="Courty P.E."/>
            <person name="Coutinho P.M."/>
            <person name="Delaruelle C."/>
            <person name="Detter J.C."/>
            <person name="Deveau A."/>
            <person name="DiFazio S."/>
            <person name="Duplessis S."/>
            <person name="Fraissinet-Tachet L."/>
            <person name="Lucic E."/>
            <person name="Frey-Klett P."/>
            <person name="Fourrey C."/>
            <person name="Feussner I."/>
            <person name="Gay G."/>
            <person name="Grimwood J."/>
            <person name="Hoegger P.J."/>
            <person name="Jain P."/>
            <person name="Kilaru S."/>
            <person name="Labbe J."/>
            <person name="Lin Y.C."/>
            <person name="Legue V."/>
            <person name="Le Tacon F."/>
            <person name="Marmeisse R."/>
            <person name="Melayah D."/>
            <person name="Montanini B."/>
            <person name="Muratet M."/>
            <person name="Nehls U."/>
            <person name="Niculita-Hirzel H."/>
            <person name="Oudot-Le Secq M.P."/>
            <person name="Peter M."/>
            <person name="Quesneville H."/>
            <person name="Rajashekar B."/>
            <person name="Reich M."/>
            <person name="Rouhier N."/>
            <person name="Schmutz J."/>
            <person name="Yin T."/>
            <person name="Chalot M."/>
            <person name="Henrissat B."/>
            <person name="Kuees U."/>
            <person name="Lucas S."/>
            <person name="Van de Peer Y."/>
            <person name="Podila G.K."/>
            <person name="Polle A."/>
            <person name="Pukkila P.J."/>
            <person name="Richardson P.M."/>
            <person name="Rouze P."/>
            <person name="Sanders I.R."/>
            <person name="Stajich J.E."/>
            <person name="Tunlid A."/>
            <person name="Tuskan G."/>
            <person name="Grigoriev I.V."/>
        </authorList>
    </citation>
    <scope>NUCLEOTIDE SEQUENCE [LARGE SCALE GENOMIC DNA]</scope>
    <source>
        <strain evidence="3">S238N-H82 / ATCC MYA-4686</strain>
    </source>
</reference>
<keyword evidence="3" id="KW-1185">Reference proteome</keyword>
<evidence type="ECO:0000313" key="3">
    <source>
        <dbReference type="Proteomes" id="UP000001194"/>
    </source>
</evidence>
<dbReference type="InParanoid" id="B0DGY6"/>
<dbReference type="STRING" id="486041.B0DGY6"/>
<keyword evidence="1" id="KW-0472">Membrane</keyword>
<name>B0DGY6_LACBS</name>
<keyword evidence="1" id="KW-1133">Transmembrane helix</keyword>
<dbReference type="RefSeq" id="XP_001883093.1">
    <property type="nucleotide sequence ID" value="XM_001883058.1"/>
</dbReference>
<organism evidence="3">
    <name type="scientific">Laccaria bicolor (strain S238N-H82 / ATCC MYA-4686)</name>
    <name type="common">Bicoloured deceiver</name>
    <name type="synonym">Laccaria laccata var. bicolor</name>
    <dbReference type="NCBI Taxonomy" id="486041"/>
    <lineage>
        <taxon>Eukaryota</taxon>
        <taxon>Fungi</taxon>
        <taxon>Dikarya</taxon>
        <taxon>Basidiomycota</taxon>
        <taxon>Agaricomycotina</taxon>
        <taxon>Agaricomycetes</taxon>
        <taxon>Agaricomycetidae</taxon>
        <taxon>Agaricales</taxon>
        <taxon>Agaricineae</taxon>
        <taxon>Hydnangiaceae</taxon>
        <taxon>Laccaria</taxon>
    </lineage>
</organism>
<dbReference type="GeneID" id="6078652"/>
<evidence type="ECO:0000313" key="2">
    <source>
        <dbReference type="EMBL" id="EDR06232.1"/>
    </source>
</evidence>
<dbReference type="EMBL" id="DS547109">
    <property type="protein sequence ID" value="EDR06232.1"/>
    <property type="molecule type" value="Genomic_DNA"/>
</dbReference>
<dbReference type="AlphaFoldDB" id="B0DGY6"/>
<evidence type="ECO:0000256" key="1">
    <source>
        <dbReference type="SAM" id="Phobius"/>
    </source>
</evidence>
<keyword evidence="1" id="KW-0812">Transmembrane</keyword>
<dbReference type="KEGG" id="lbc:LACBIDRAFT_300520"/>
<protein>
    <submittedName>
        <fullName evidence="2">Predicted protein</fullName>
    </submittedName>
</protein>
<proteinExistence type="predicted"/>
<dbReference type="HOGENOM" id="CLU_2237071_0_0_1"/>
<accession>B0DGY6</accession>
<dbReference type="Proteomes" id="UP000001194">
    <property type="component" value="Unassembled WGS sequence"/>
</dbReference>
<dbReference type="OrthoDB" id="6500128at2759"/>
<sequence length="105" mass="12389">MIRIIPYSLEFCLIVTYIETRGDGATIHPWFWIICLFIRPMLVSVAFQYYLYLRPRIVVHAEALITQLVLEHSLRIWLVAEDRRRYPFTTTCGSVILSWGGGERR</sequence>